<dbReference type="Pfam" id="PF23024">
    <property type="entry name" value="AMP-dom_DIP2-like"/>
    <property type="match status" value="1"/>
</dbReference>
<dbReference type="InterPro" id="IPR042099">
    <property type="entry name" value="ANL_N_sf"/>
</dbReference>
<organism evidence="4 5">
    <name type="scientific">Gigaspora margarita</name>
    <dbReference type="NCBI Taxonomy" id="4874"/>
    <lineage>
        <taxon>Eukaryota</taxon>
        <taxon>Fungi</taxon>
        <taxon>Fungi incertae sedis</taxon>
        <taxon>Mucoromycota</taxon>
        <taxon>Glomeromycotina</taxon>
        <taxon>Glomeromycetes</taxon>
        <taxon>Diversisporales</taxon>
        <taxon>Gigasporaceae</taxon>
        <taxon>Gigaspora</taxon>
    </lineage>
</organism>
<reference evidence="4 5" key="1">
    <citation type="journal article" date="2019" name="Environ. Microbiol.">
        <title>At the nexus of three kingdoms: the genome of the mycorrhizal fungus Gigaspora margarita provides insights into plant, endobacterial and fungal interactions.</title>
        <authorList>
            <person name="Venice F."/>
            <person name="Ghignone S."/>
            <person name="Salvioli di Fossalunga A."/>
            <person name="Amselem J."/>
            <person name="Novero M."/>
            <person name="Xianan X."/>
            <person name="Sedzielewska Toro K."/>
            <person name="Morin E."/>
            <person name="Lipzen A."/>
            <person name="Grigoriev I.V."/>
            <person name="Henrissat B."/>
            <person name="Martin F.M."/>
            <person name="Bonfante P."/>
        </authorList>
    </citation>
    <scope>NUCLEOTIDE SEQUENCE [LARGE SCALE GENOMIC DNA]</scope>
    <source>
        <strain evidence="4 5">BEG34</strain>
    </source>
</reference>
<dbReference type="PROSITE" id="PS51912">
    <property type="entry name" value="DMAP1_BIND"/>
    <property type="match status" value="1"/>
</dbReference>
<dbReference type="SMART" id="SM01137">
    <property type="entry name" value="DMAP_binding"/>
    <property type="match status" value="1"/>
</dbReference>
<protein>
    <submittedName>
        <fullName evidence="4">Acetyl-CoA synthetase-like protein</fullName>
    </submittedName>
</protein>
<keyword evidence="2" id="KW-1133">Transmembrane helix</keyword>
<dbReference type="PANTHER" id="PTHR22754">
    <property type="entry name" value="DISCO-INTERACTING PROTEIN 2 DIP2 -RELATED"/>
    <property type="match status" value="1"/>
</dbReference>
<dbReference type="PANTHER" id="PTHR22754:SF32">
    <property type="entry name" value="DISCO-INTERACTING PROTEIN 2"/>
    <property type="match status" value="1"/>
</dbReference>
<dbReference type="Gene3D" id="3.30.300.30">
    <property type="match status" value="2"/>
</dbReference>
<dbReference type="OrthoDB" id="69964at2759"/>
<dbReference type="Gene3D" id="3.40.50.12780">
    <property type="entry name" value="N-terminal domain of ligase-like"/>
    <property type="match status" value="3"/>
</dbReference>
<dbReference type="Pfam" id="PF00501">
    <property type="entry name" value="AMP-binding"/>
    <property type="match status" value="2"/>
</dbReference>
<evidence type="ECO:0000259" key="3">
    <source>
        <dbReference type="PROSITE" id="PS51912"/>
    </source>
</evidence>
<evidence type="ECO:0000256" key="1">
    <source>
        <dbReference type="SAM" id="MobiDB-lite"/>
    </source>
</evidence>
<dbReference type="InterPro" id="IPR056881">
    <property type="entry name" value="Mug62_dom"/>
</dbReference>
<evidence type="ECO:0000313" key="5">
    <source>
        <dbReference type="Proteomes" id="UP000439903"/>
    </source>
</evidence>
<dbReference type="InterPro" id="IPR045851">
    <property type="entry name" value="AMP-bd_C_sf"/>
</dbReference>
<dbReference type="InterPro" id="IPR010506">
    <property type="entry name" value="DMAP1-bd"/>
</dbReference>
<evidence type="ECO:0000313" key="4">
    <source>
        <dbReference type="EMBL" id="KAF0357913.1"/>
    </source>
</evidence>
<keyword evidence="5" id="KW-1185">Reference proteome</keyword>
<feature type="region of interest" description="Disordered" evidence="1">
    <location>
        <begin position="174"/>
        <end position="210"/>
    </location>
</feature>
<feature type="transmembrane region" description="Helical" evidence="2">
    <location>
        <begin position="1377"/>
        <end position="1399"/>
    </location>
</feature>
<proteinExistence type="predicted"/>
<dbReference type="InterPro" id="IPR000873">
    <property type="entry name" value="AMP-dep_synth/lig_dom"/>
</dbReference>
<dbReference type="Pfam" id="PF06464">
    <property type="entry name" value="DMAP_binding"/>
    <property type="match status" value="1"/>
</dbReference>
<sequence>MDTRILPPEFHSKLAELKKALDDEYITEKGFEKEKNALLEKYKQYTSVENNVIDSRINDLSISDYGRTSSDNGNNLQNFYAKNGDINLHQAYRSEDIGNNNPLHNLYSNNGEISYPLNQDIPIFGRTNHHRYSSQLVMPPLHTNVHSHTRTHSVDAIDTSNRRTFLTSRKTDSLQMNGSNLNISATPPMPPPLDPNSSRWGSNSSPLAPGYMPVQPQQNYHSSPIGYGSGVHRPMVGRPRPPLPPPPPYNNPYSNNGMYGAVPRPVPGSHAIRPQPRPQYIRPPFNGDIPMPGRAQQLINEELDMGVGRPNYEATRFQDDNESIRSTKSYYGFKLDGSTSQTIPNDERFLKPEDIPERNSGNRFSLYNNQINSDPLEDLENFDPSLSKLAGRQFMPFEPREIPFKVTEHLSNFSNIASILQYRSNNTPKKKAFIAVDQKGREIGDFTWEKLNSKAEKMGQIIIRDSGLMIGERVALIYRKNEILDFLTALYGCFYAGVVAVPINAVEKFDELLFILESSSAKLVLTTNNNYKVFTQDLSKQQKELPKTVLWWKTDDFGSLKKGERIGRFNSTELAYIEYTKSPNSELKGVVISHKTILAQCKVMSGSVVDHKYRKQVSEGSNGVTTWTQNTLLTYLEPRQQVGLLLGALWGVYSGNLTIFLASLGPDTPGVWINCVSNYQVTIALADYPGLNPVVTSFKNDQNSTQHTKFNKKDTSNLRSLRMLLIDTLTIDPMINEIIAEKFLTPLGVKYPLDVITPLISLPEHGGMILSFGDLLGVQGLDDRNEGERGIKEFLLSREGLKENKIIIWSGEGGRHKDKRFIKVGAFGFVMPEATIAVVDPETRALCLPDTVGEIWVDSPSLSGGFWNLPKHTESIFHARPIFVPPDTSKPEYFEQEFLRTGLLGTLINGQLVVFGLYEHRIRQFIEVKHVEAPKRLKVVNRGDDDNEDGNSSNEVEEEKKLDRWKYHYTLDLETTAKRMVEGVSECIAIEIYINEQSFTVLIAETNFSLERLPELGDNIFGAIESIHGLKLFCVSLCQSGSLPRFWKNGKKLLNSMLCKKAFEFGKLNVMHVRMNAVNTVIDLPIGEDVITGVWGPSSSTARQELTKELSVIRRPQVTRVENPQEVIDERTGTNMLKFRSIIDVLLWRCQAMPEEEAYKTIDKNGKEMKVLTWKKLSIKIATITNYLQKKGCKAGDHAVLIFQHGLDFVASVYACMILGIVAIPMNKIENERINEDIPSLCGIIDDFKVSYILINTESESIFKGRTIQNLLKGNAQNKSSGGSPSGSIVSINGLPPLINVSKAPAFKKTLKEANYSMQEEWLNQNWAAIVMCYFSADQRRYCVRFGHDNLLSLCKVQKETCRLTSNRALLCSVRSFMGVGFVHTFLIGIYLGTLTMMITPYDFSTNPLIWFETLSQYKIKDTYATFPMLQHAMTAFENLDYRSFSLQHLKNLMIPIETRPDPNLYKKIVKTFTENRLDSIVVNYVYSHIANPIITARSYMCIEPVELYLDLKSLRRGIVKIVNPDEPFAILLHDSGIVPVSTQVAIVHPETRRPCHTNELGEIWVSSDANAKSSYGSSDPLERAKFSATIEGGVDQRLYLRTGDLGFLHTVRRPVRDNGALVEFQCLFFLGPIAETFEVNGLMHFPVDIELTVERCHSLSYPGLIPPNGCVVFQANDDTVCTVEVRSVEGILNLVPCIISSILDEHQFIIDVIVFISNGNLPKSRLGEKQRAKVMDSWLRGTLQALHVHYVKPLKARPKIIPKFPQSKSSNS</sequence>
<feature type="compositionally biased region" description="Polar residues" evidence="1">
    <location>
        <begin position="196"/>
        <end position="206"/>
    </location>
</feature>
<feature type="domain" description="DMAP1-binding" evidence="3">
    <location>
        <begin position="2"/>
        <end position="114"/>
    </location>
</feature>
<comment type="caution">
    <text evidence="4">The sequence shown here is derived from an EMBL/GenBank/DDBJ whole genome shotgun (WGS) entry which is preliminary data.</text>
</comment>
<keyword evidence="2" id="KW-0812">Transmembrane</keyword>
<name>A0A8H3ZZT0_GIGMA</name>
<dbReference type="EMBL" id="WTPW01002990">
    <property type="protein sequence ID" value="KAF0357913.1"/>
    <property type="molecule type" value="Genomic_DNA"/>
</dbReference>
<feature type="compositionally biased region" description="Polar residues" evidence="1">
    <location>
        <begin position="174"/>
        <end position="185"/>
    </location>
</feature>
<keyword evidence="2" id="KW-0472">Membrane</keyword>
<dbReference type="GO" id="GO:0005829">
    <property type="term" value="C:cytosol"/>
    <property type="evidence" value="ECO:0007669"/>
    <property type="project" value="TreeGrafter"/>
</dbReference>
<accession>A0A8H3ZZT0</accession>
<dbReference type="SUPFAM" id="SSF56801">
    <property type="entry name" value="Acetyl-CoA synthetase-like"/>
    <property type="match status" value="2"/>
</dbReference>
<dbReference type="Proteomes" id="UP000439903">
    <property type="component" value="Unassembled WGS sequence"/>
</dbReference>
<feature type="transmembrane region" description="Helical" evidence="2">
    <location>
        <begin position="1201"/>
        <end position="1224"/>
    </location>
</feature>
<dbReference type="Pfam" id="PF24919">
    <property type="entry name" value="Mug62"/>
    <property type="match status" value="1"/>
</dbReference>
<evidence type="ECO:0000256" key="2">
    <source>
        <dbReference type="SAM" id="Phobius"/>
    </source>
</evidence>
<dbReference type="InterPro" id="IPR025110">
    <property type="entry name" value="AMP-bd_C"/>
</dbReference>
<gene>
    <name evidence="4" type="ORF">F8M41_014514</name>
</gene>